<reference evidence="1 2" key="1">
    <citation type="submission" date="2020-02" db="EMBL/GenBank/DDBJ databases">
        <authorList>
            <person name="Kociolek L.K."/>
            <person name="Ozer E.A."/>
        </authorList>
    </citation>
    <scope>NUCLEOTIDE SEQUENCE [LARGE SCALE GENOMIC DNA]</scope>
    <source>
        <strain evidence="1 2">ATCC 14501</strain>
    </source>
</reference>
<evidence type="ECO:0000313" key="1">
    <source>
        <dbReference type="EMBL" id="QJA02084.1"/>
    </source>
</evidence>
<dbReference type="GeneID" id="61925158"/>
<organism evidence="1 2">
    <name type="scientific">Clostridium innocuum</name>
    <dbReference type="NCBI Taxonomy" id="1522"/>
    <lineage>
        <taxon>Bacteria</taxon>
        <taxon>Bacillati</taxon>
        <taxon>Bacillota</taxon>
        <taxon>Clostridia</taxon>
        <taxon>Eubacteriales</taxon>
        <taxon>Clostridiaceae</taxon>
        <taxon>Clostridium</taxon>
    </lineage>
</organism>
<protein>
    <submittedName>
        <fullName evidence="1">Uncharacterized protein</fullName>
    </submittedName>
</protein>
<name>A0AAP9SDP2_CLOIN</name>
<dbReference type="Proteomes" id="UP000503330">
    <property type="component" value="Chromosome"/>
</dbReference>
<dbReference type="RefSeq" id="WP_002611498.1">
    <property type="nucleotide sequence ID" value="NZ_BAAACC010000022.1"/>
</dbReference>
<proteinExistence type="predicted"/>
<evidence type="ECO:0000313" key="2">
    <source>
        <dbReference type="Proteomes" id="UP000503330"/>
    </source>
</evidence>
<sequence length="85" mass="9920">METLEDYLPQIQLLTLQNYNNTIIAYQAYVRFGKKAIADYCREKIRKEVRVTVKDDDYINEDGSISQNRSKPFGSRTVILEVISE</sequence>
<dbReference type="AlphaFoldDB" id="A0AAP9SDP2"/>
<dbReference type="EMBL" id="CP048838">
    <property type="protein sequence ID" value="QJA02084.1"/>
    <property type="molecule type" value="Genomic_DNA"/>
</dbReference>
<accession>A0AAP9SDP2</accession>
<gene>
    <name evidence="1" type="ORF">G4D54_06435</name>
</gene>